<keyword evidence="4" id="KW-1003">Cell membrane</keyword>
<evidence type="ECO:0000256" key="2">
    <source>
        <dbReference type="ARBA" id="ARBA00010072"/>
    </source>
</evidence>
<evidence type="ECO:0000313" key="12">
    <source>
        <dbReference type="Proteomes" id="UP000623678"/>
    </source>
</evidence>
<name>A0A926EN06_9FIRM</name>
<dbReference type="RefSeq" id="WP_262394484.1">
    <property type="nucleotide sequence ID" value="NZ_JACRTD010000002.1"/>
</dbReference>
<keyword evidence="7 9" id="KW-1133">Transmembrane helix</keyword>
<evidence type="ECO:0000256" key="9">
    <source>
        <dbReference type="RuleBase" id="RU363032"/>
    </source>
</evidence>
<dbReference type="PANTHER" id="PTHR30614">
    <property type="entry name" value="MEMBRANE COMPONENT OF AMINO ACID ABC TRANSPORTER"/>
    <property type="match status" value="1"/>
</dbReference>
<dbReference type="EMBL" id="JACRTD010000002">
    <property type="protein sequence ID" value="MBC8584661.1"/>
    <property type="molecule type" value="Genomic_DNA"/>
</dbReference>
<sequence>MLESLKNNLVQALIVEDRYLLLLQGLKNTLIITFFALMLGLAIGLLVAIIKVAGANNKKFKPLSWLADIYLTVIRGTPVVVQLIIISGSIMVATDNKILVAVVAFGINSGAYVAEIMRAGIMSVDIGQTEAGRSLGLPAGMTLRSIVLPQAIKNILPSLGNEFITLLKETSVAGYVAIRDLTKAGNNIFSRTFNITPMYIVALVYLVLVIILTWLQRKLERRLAQSDRR</sequence>
<dbReference type="SUPFAM" id="SSF161098">
    <property type="entry name" value="MetI-like"/>
    <property type="match status" value="1"/>
</dbReference>
<accession>A0A926EN06</accession>
<evidence type="ECO:0000256" key="4">
    <source>
        <dbReference type="ARBA" id="ARBA00022475"/>
    </source>
</evidence>
<keyword evidence="8 9" id="KW-0472">Membrane</keyword>
<feature type="domain" description="ABC transmembrane type-1" evidence="10">
    <location>
        <begin position="26"/>
        <end position="216"/>
    </location>
</feature>
<evidence type="ECO:0000256" key="8">
    <source>
        <dbReference type="ARBA" id="ARBA00023136"/>
    </source>
</evidence>
<reference evidence="11" key="1">
    <citation type="submission" date="2020-08" db="EMBL/GenBank/DDBJ databases">
        <title>Genome public.</title>
        <authorList>
            <person name="Liu C."/>
            <person name="Sun Q."/>
        </authorList>
    </citation>
    <scope>NUCLEOTIDE SEQUENCE</scope>
    <source>
        <strain evidence="11">NSJ-64</strain>
    </source>
</reference>
<keyword evidence="12" id="KW-1185">Reference proteome</keyword>
<evidence type="ECO:0000256" key="1">
    <source>
        <dbReference type="ARBA" id="ARBA00004651"/>
    </source>
</evidence>
<protein>
    <submittedName>
        <fullName evidence="11">Amino acid ABC transporter permease</fullName>
    </submittedName>
</protein>
<proteinExistence type="inferred from homology"/>
<keyword evidence="3 9" id="KW-0813">Transport</keyword>
<dbReference type="PROSITE" id="PS50928">
    <property type="entry name" value="ABC_TM1"/>
    <property type="match status" value="1"/>
</dbReference>
<dbReference type="PANTHER" id="PTHR30614:SF20">
    <property type="entry name" value="GLUTAMINE TRANSPORT SYSTEM PERMEASE PROTEIN GLNP"/>
    <property type="match status" value="1"/>
</dbReference>
<dbReference type="GO" id="GO:0022857">
    <property type="term" value="F:transmembrane transporter activity"/>
    <property type="evidence" value="ECO:0007669"/>
    <property type="project" value="InterPro"/>
</dbReference>
<feature type="transmembrane region" description="Helical" evidence="9">
    <location>
        <begin position="196"/>
        <end position="215"/>
    </location>
</feature>
<organism evidence="11 12">
    <name type="scientific">Youxingia wuxianensis</name>
    <dbReference type="NCBI Taxonomy" id="2763678"/>
    <lineage>
        <taxon>Bacteria</taxon>
        <taxon>Bacillati</taxon>
        <taxon>Bacillota</taxon>
        <taxon>Clostridia</taxon>
        <taxon>Eubacteriales</taxon>
        <taxon>Oscillospiraceae</taxon>
        <taxon>Youxingia</taxon>
    </lineage>
</organism>
<dbReference type="AlphaFoldDB" id="A0A926EN06"/>
<dbReference type="InterPro" id="IPR010065">
    <property type="entry name" value="AA_ABC_transptr_permease_3TM"/>
</dbReference>
<feature type="transmembrane region" description="Helical" evidence="9">
    <location>
        <begin position="98"/>
        <end position="114"/>
    </location>
</feature>
<feature type="transmembrane region" description="Helical" evidence="9">
    <location>
        <begin position="65"/>
        <end position="92"/>
    </location>
</feature>
<dbReference type="InterPro" id="IPR000515">
    <property type="entry name" value="MetI-like"/>
</dbReference>
<dbReference type="Gene3D" id="1.10.3720.10">
    <property type="entry name" value="MetI-like"/>
    <property type="match status" value="1"/>
</dbReference>
<evidence type="ECO:0000256" key="3">
    <source>
        <dbReference type="ARBA" id="ARBA00022448"/>
    </source>
</evidence>
<dbReference type="CDD" id="cd06261">
    <property type="entry name" value="TM_PBP2"/>
    <property type="match status" value="1"/>
</dbReference>
<evidence type="ECO:0000259" key="10">
    <source>
        <dbReference type="PROSITE" id="PS50928"/>
    </source>
</evidence>
<dbReference type="NCBIfam" id="TIGR01726">
    <property type="entry name" value="HEQRo_perm_3TM"/>
    <property type="match status" value="1"/>
</dbReference>
<dbReference type="GO" id="GO:0043190">
    <property type="term" value="C:ATP-binding cassette (ABC) transporter complex"/>
    <property type="evidence" value="ECO:0007669"/>
    <property type="project" value="InterPro"/>
</dbReference>
<keyword evidence="6" id="KW-0029">Amino-acid transport</keyword>
<feature type="transmembrane region" description="Helical" evidence="9">
    <location>
        <begin position="30"/>
        <end position="53"/>
    </location>
</feature>
<evidence type="ECO:0000256" key="6">
    <source>
        <dbReference type="ARBA" id="ARBA00022970"/>
    </source>
</evidence>
<comment type="similarity">
    <text evidence="2">Belongs to the binding-protein-dependent transport system permease family. HisMQ subfamily.</text>
</comment>
<dbReference type="GO" id="GO:0006865">
    <property type="term" value="P:amino acid transport"/>
    <property type="evidence" value="ECO:0007669"/>
    <property type="project" value="UniProtKB-KW"/>
</dbReference>
<dbReference type="Proteomes" id="UP000623678">
    <property type="component" value="Unassembled WGS sequence"/>
</dbReference>
<evidence type="ECO:0000256" key="5">
    <source>
        <dbReference type="ARBA" id="ARBA00022692"/>
    </source>
</evidence>
<dbReference type="Pfam" id="PF00528">
    <property type="entry name" value="BPD_transp_1"/>
    <property type="match status" value="1"/>
</dbReference>
<comment type="subcellular location">
    <subcellularLocation>
        <location evidence="1 9">Cell membrane</location>
        <topology evidence="1 9">Multi-pass membrane protein</topology>
    </subcellularLocation>
</comment>
<dbReference type="InterPro" id="IPR035906">
    <property type="entry name" value="MetI-like_sf"/>
</dbReference>
<evidence type="ECO:0000313" key="11">
    <source>
        <dbReference type="EMBL" id="MBC8584661.1"/>
    </source>
</evidence>
<evidence type="ECO:0000256" key="7">
    <source>
        <dbReference type="ARBA" id="ARBA00022989"/>
    </source>
</evidence>
<keyword evidence="5 9" id="KW-0812">Transmembrane</keyword>
<comment type="caution">
    <text evidence="11">The sequence shown here is derived from an EMBL/GenBank/DDBJ whole genome shotgun (WGS) entry which is preliminary data.</text>
</comment>
<dbReference type="InterPro" id="IPR043429">
    <property type="entry name" value="ArtM/GltK/GlnP/TcyL/YhdX-like"/>
</dbReference>
<gene>
    <name evidence="11" type="ORF">H8705_03615</name>
</gene>